<keyword evidence="3 6" id="KW-0812">Transmembrane</keyword>
<dbReference type="GO" id="GO:0005886">
    <property type="term" value="C:plasma membrane"/>
    <property type="evidence" value="ECO:0007669"/>
    <property type="project" value="UniProtKB-SubCell"/>
</dbReference>
<organism evidence="8">
    <name type="scientific">freshwater metagenome</name>
    <dbReference type="NCBI Taxonomy" id="449393"/>
    <lineage>
        <taxon>unclassified sequences</taxon>
        <taxon>metagenomes</taxon>
        <taxon>ecological metagenomes</taxon>
    </lineage>
</organism>
<evidence type="ECO:0000256" key="3">
    <source>
        <dbReference type="ARBA" id="ARBA00022692"/>
    </source>
</evidence>
<proteinExistence type="predicted"/>
<feature type="transmembrane region" description="Helical" evidence="6">
    <location>
        <begin position="77"/>
        <end position="96"/>
    </location>
</feature>
<keyword evidence="4 6" id="KW-1133">Transmembrane helix</keyword>
<dbReference type="AlphaFoldDB" id="A0A6J7QI49"/>
<dbReference type="PANTHER" id="PTHR36115:SF6">
    <property type="entry name" value="PROLINE-RICH ANTIGEN HOMOLOG"/>
    <property type="match status" value="1"/>
</dbReference>
<gene>
    <name evidence="8" type="ORF">UFOPK4043_01321</name>
</gene>
<evidence type="ECO:0000313" key="8">
    <source>
        <dbReference type="EMBL" id="CAB5016059.1"/>
    </source>
</evidence>
<evidence type="ECO:0000256" key="1">
    <source>
        <dbReference type="ARBA" id="ARBA00004651"/>
    </source>
</evidence>
<dbReference type="Pfam" id="PF06271">
    <property type="entry name" value="RDD"/>
    <property type="match status" value="1"/>
</dbReference>
<evidence type="ECO:0000256" key="6">
    <source>
        <dbReference type="SAM" id="Phobius"/>
    </source>
</evidence>
<keyword evidence="5 6" id="KW-0472">Membrane</keyword>
<evidence type="ECO:0000259" key="7">
    <source>
        <dbReference type="Pfam" id="PF06271"/>
    </source>
</evidence>
<name>A0A6J7QI49_9ZZZZ</name>
<evidence type="ECO:0000256" key="2">
    <source>
        <dbReference type="ARBA" id="ARBA00022475"/>
    </source>
</evidence>
<sequence length="158" mass="17220">MSWVYPDCFNHVKGCNNFPSRYRGGVTSATPGPKTKPEEPVGLGRRVVAICLDWLACILLSRVFFGQVAYGSAEGSITVLLLFAAEVILFTWLMSASFGQRIMGISVVRLDGGRLSLWRIALRTVLVCCVIPALIYDSAGRGLQDRAVGSVVIRKRGL</sequence>
<dbReference type="InterPro" id="IPR010432">
    <property type="entry name" value="RDD"/>
</dbReference>
<reference evidence="8" key="1">
    <citation type="submission" date="2020-05" db="EMBL/GenBank/DDBJ databases">
        <authorList>
            <person name="Chiriac C."/>
            <person name="Salcher M."/>
            <person name="Ghai R."/>
            <person name="Kavagutti S V."/>
        </authorList>
    </citation>
    <scope>NUCLEOTIDE SEQUENCE</scope>
</reference>
<dbReference type="PANTHER" id="PTHR36115">
    <property type="entry name" value="PROLINE-RICH ANTIGEN HOMOLOG-RELATED"/>
    <property type="match status" value="1"/>
</dbReference>
<keyword evidence="2" id="KW-1003">Cell membrane</keyword>
<feature type="domain" description="RDD" evidence="7">
    <location>
        <begin position="41"/>
        <end position="129"/>
    </location>
</feature>
<accession>A0A6J7QI49</accession>
<evidence type="ECO:0000256" key="4">
    <source>
        <dbReference type="ARBA" id="ARBA00022989"/>
    </source>
</evidence>
<dbReference type="InterPro" id="IPR051791">
    <property type="entry name" value="Pra-immunoreactive"/>
</dbReference>
<dbReference type="EMBL" id="CAFBPA010000232">
    <property type="protein sequence ID" value="CAB5016059.1"/>
    <property type="molecule type" value="Genomic_DNA"/>
</dbReference>
<comment type="subcellular location">
    <subcellularLocation>
        <location evidence="1">Cell membrane</location>
        <topology evidence="1">Multi-pass membrane protein</topology>
    </subcellularLocation>
</comment>
<protein>
    <submittedName>
        <fullName evidence="8">Unannotated protein</fullName>
    </submittedName>
</protein>
<evidence type="ECO:0000256" key="5">
    <source>
        <dbReference type="ARBA" id="ARBA00023136"/>
    </source>
</evidence>